<reference evidence="1 2" key="1">
    <citation type="submission" date="2023-05" db="EMBL/GenBank/DDBJ databases">
        <title>Comparative genomics reveals the evidence of polycyclic aromatic hydrocarbons degradation in moderately halophilic genus Pontibacillus.</title>
        <authorList>
            <person name="Yang H."/>
            <person name="Qian Z."/>
        </authorList>
    </citation>
    <scope>NUCLEOTIDE SEQUENCE [LARGE SCALE GENOMIC DNA]</scope>
    <source>
        <strain evidence="2">HN14</strain>
    </source>
</reference>
<keyword evidence="2" id="KW-1185">Reference proteome</keyword>
<organism evidence="1 2">
    <name type="scientific">Pontibacillus chungwhensis</name>
    <dbReference type="NCBI Taxonomy" id="265426"/>
    <lineage>
        <taxon>Bacteria</taxon>
        <taxon>Bacillati</taxon>
        <taxon>Bacillota</taxon>
        <taxon>Bacilli</taxon>
        <taxon>Bacillales</taxon>
        <taxon>Bacillaceae</taxon>
        <taxon>Pontibacillus</taxon>
    </lineage>
</organism>
<evidence type="ECO:0000313" key="1">
    <source>
        <dbReference type="EMBL" id="WIF96375.1"/>
    </source>
</evidence>
<proteinExistence type="predicted"/>
<dbReference type="EMBL" id="CP126446">
    <property type="protein sequence ID" value="WIF96375.1"/>
    <property type="molecule type" value="Genomic_DNA"/>
</dbReference>
<sequence>MKWNGQDAMLYSQSKEFVDTWIVPLIPYSLAGSENELKMLANQSELLTLFMKEVEEEYRGRIFLSPSYTYLKETPVSKEIERINEWTTEMKERGFKHVLFFTFDQQWKKVEKDLESSLIWMPLPKVDDIHNEEAQKVLRSQIEQVTELITAYWQE</sequence>
<dbReference type="InterPro" id="IPR019615">
    <property type="entry name" value="DUF2487"/>
</dbReference>
<dbReference type="Proteomes" id="UP001236652">
    <property type="component" value="Chromosome"/>
</dbReference>
<name>A0ABY8URS7_9BACI</name>
<dbReference type="RefSeq" id="WP_231416634.1">
    <property type="nucleotide sequence ID" value="NZ_CP126446.1"/>
</dbReference>
<evidence type="ECO:0000313" key="2">
    <source>
        <dbReference type="Proteomes" id="UP001236652"/>
    </source>
</evidence>
<dbReference type="Pfam" id="PF10673">
    <property type="entry name" value="DUF2487"/>
    <property type="match status" value="1"/>
</dbReference>
<gene>
    <name evidence="1" type="ORF">QNI29_11485</name>
</gene>
<protein>
    <submittedName>
        <fullName evidence="1">DUF2487 family protein</fullName>
    </submittedName>
</protein>
<accession>A0ABY8URS7</accession>